<evidence type="ECO:0000313" key="2">
    <source>
        <dbReference type="Proteomes" id="UP001551695"/>
    </source>
</evidence>
<accession>A0ABV3G566</accession>
<organism evidence="1 2">
    <name type="scientific">Nocardia aurea</name>
    <dbReference type="NCBI Taxonomy" id="2144174"/>
    <lineage>
        <taxon>Bacteria</taxon>
        <taxon>Bacillati</taxon>
        <taxon>Actinomycetota</taxon>
        <taxon>Actinomycetes</taxon>
        <taxon>Mycobacteriales</taxon>
        <taxon>Nocardiaceae</taxon>
        <taxon>Nocardia</taxon>
    </lineage>
</organism>
<evidence type="ECO:0000313" key="1">
    <source>
        <dbReference type="EMBL" id="MEV0712546.1"/>
    </source>
</evidence>
<proteinExistence type="predicted"/>
<name>A0ABV3G566_9NOCA</name>
<keyword evidence="2" id="KW-1185">Reference proteome</keyword>
<dbReference type="Proteomes" id="UP001551695">
    <property type="component" value="Unassembled WGS sequence"/>
</dbReference>
<comment type="caution">
    <text evidence="1">The sequence shown here is derived from an EMBL/GenBank/DDBJ whole genome shotgun (WGS) entry which is preliminary data.</text>
</comment>
<protein>
    <submittedName>
        <fullName evidence="1">Uncharacterized protein</fullName>
    </submittedName>
</protein>
<dbReference type="EMBL" id="JBFAKC010000022">
    <property type="protein sequence ID" value="MEV0712546.1"/>
    <property type="molecule type" value="Genomic_DNA"/>
</dbReference>
<gene>
    <name evidence="1" type="ORF">AB0I48_33815</name>
</gene>
<reference evidence="1 2" key="1">
    <citation type="submission" date="2024-06" db="EMBL/GenBank/DDBJ databases">
        <title>The Natural Products Discovery Center: Release of the First 8490 Sequenced Strains for Exploring Actinobacteria Biosynthetic Diversity.</title>
        <authorList>
            <person name="Kalkreuter E."/>
            <person name="Kautsar S.A."/>
            <person name="Yang D."/>
            <person name="Bader C.D."/>
            <person name="Teijaro C.N."/>
            <person name="Fluegel L."/>
            <person name="Davis C.M."/>
            <person name="Simpson J.R."/>
            <person name="Lauterbach L."/>
            <person name="Steele A.D."/>
            <person name="Gui C."/>
            <person name="Meng S."/>
            <person name="Li G."/>
            <person name="Viehrig K."/>
            <person name="Ye F."/>
            <person name="Su P."/>
            <person name="Kiefer A.F."/>
            <person name="Nichols A."/>
            <person name="Cepeda A.J."/>
            <person name="Yan W."/>
            <person name="Fan B."/>
            <person name="Jiang Y."/>
            <person name="Adhikari A."/>
            <person name="Zheng C.-J."/>
            <person name="Schuster L."/>
            <person name="Cowan T.M."/>
            <person name="Smanski M.J."/>
            <person name="Chevrette M.G."/>
            <person name="De Carvalho L.P.S."/>
            <person name="Shen B."/>
        </authorList>
    </citation>
    <scope>NUCLEOTIDE SEQUENCE [LARGE SCALE GENOMIC DNA]</scope>
    <source>
        <strain evidence="1 2">NPDC050403</strain>
    </source>
</reference>
<sequence length="59" mass="6600">MTGQLVTTLEDFQLSMLHAMCEGAPSHATELLERIGATRADAASAEKRWWYADKINDFT</sequence>
<dbReference type="RefSeq" id="WP_357789628.1">
    <property type="nucleotide sequence ID" value="NZ_JBFAKC010000022.1"/>
</dbReference>